<name>A0A1J4KIA1_9EUKA</name>
<feature type="compositionally biased region" description="Polar residues" evidence="1">
    <location>
        <begin position="490"/>
        <end position="506"/>
    </location>
</feature>
<feature type="region of interest" description="Disordered" evidence="1">
    <location>
        <begin position="957"/>
        <end position="979"/>
    </location>
</feature>
<dbReference type="AlphaFoldDB" id="A0A1J4KIA1"/>
<protein>
    <submittedName>
        <fullName evidence="2">Uncharacterized protein</fullName>
    </submittedName>
</protein>
<feature type="compositionally biased region" description="Basic and acidic residues" evidence="1">
    <location>
        <begin position="198"/>
        <end position="209"/>
    </location>
</feature>
<evidence type="ECO:0000313" key="2">
    <source>
        <dbReference type="EMBL" id="OHT11097.1"/>
    </source>
</evidence>
<feature type="compositionally biased region" description="Polar residues" evidence="1">
    <location>
        <begin position="265"/>
        <end position="276"/>
    </location>
</feature>
<feature type="compositionally biased region" description="Basic and acidic residues" evidence="1">
    <location>
        <begin position="237"/>
        <end position="246"/>
    </location>
</feature>
<evidence type="ECO:0000313" key="3">
    <source>
        <dbReference type="Proteomes" id="UP000179807"/>
    </source>
</evidence>
<accession>A0A1J4KIA1</accession>
<feature type="region of interest" description="Disordered" evidence="1">
    <location>
        <begin position="192"/>
        <end position="250"/>
    </location>
</feature>
<dbReference type="VEuPathDB" id="TrichDB:TRFO_04044"/>
<feature type="compositionally biased region" description="Low complexity" evidence="1">
    <location>
        <begin position="551"/>
        <end position="565"/>
    </location>
</feature>
<feature type="region of interest" description="Disordered" evidence="1">
    <location>
        <begin position="478"/>
        <end position="510"/>
    </location>
</feature>
<dbReference type="EMBL" id="MLAK01000594">
    <property type="protein sequence ID" value="OHT11097.1"/>
    <property type="molecule type" value="Genomic_DNA"/>
</dbReference>
<dbReference type="RefSeq" id="XP_068364233.1">
    <property type="nucleotide sequence ID" value="XM_068491649.1"/>
</dbReference>
<gene>
    <name evidence="2" type="ORF">TRFO_04044</name>
</gene>
<reference evidence="2" key="1">
    <citation type="submission" date="2016-10" db="EMBL/GenBank/DDBJ databases">
        <authorList>
            <person name="Benchimol M."/>
            <person name="Almeida L.G."/>
            <person name="Vasconcelos A.T."/>
            <person name="Perreira-Neves A."/>
            <person name="Rosa I.A."/>
            <person name="Tasca T."/>
            <person name="Bogo M.R."/>
            <person name="de Souza W."/>
        </authorList>
    </citation>
    <scope>NUCLEOTIDE SEQUENCE [LARGE SCALE GENOMIC DNA]</scope>
    <source>
        <strain evidence="2">K</strain>
    </source>
</reference>
<feature type="region of interest" description="Disordered" evidence="1">
    <location>
        <begin position="71"/>
        <end position="107"/>
    </location>
</feature>
<proteinExistence type="predicted"/>
<evidence type="ECO:0000256" key="1">
    <source>
        <dbReference type="SAM" id="MobiDB-lite"/>
    </source>
</evidence>
<comment type="caution">
    <text evidence="2">The sequence shown here is derived from an EMBL/GenBank/DDBJ whole genome shotgun (WGS) entry which is preliminary data.</text>
</comment>
<feature type="region of interest" description="Disordered" evidence="1">
    <location>
        <begin position="548"/>
        <end position="599"/>
    </location>
</feature>
<feature type="compositionally biased region" description="Polar residues" evidence="1">
    <location>
        <begin position="750"/>
        <end position="777"/>
    </location>
</feature>
<feature type="compositionally biased region" description="Basic and acidic residues" evidence="1">
    <location>
        <begin position="358"/>
        <end position="368"/>
    </location>
</feature>
<feature type="region of interest" description="Disordered" evidence="1">
    <location>
        <begin position="341"/>
        <end position="368"/>
    </location>
</feature>
<organism evidence="2 3">
    <name type="scientific">Tritrichomonas foetus</name>
    <dbReference type="NCBI Taxonomy" id="1144522"/>
    <lineage>
        <taxon>Eukaryota</taxon>
        <taxon>Metamonada</taxon>
        <taxon>Parabasalia</taxon>
        <taxon>Tritrichomonadida</taxon>
        <taxon>Tritrichomonadidae</taxon>
        <taxon>Tritrichomonas</taxon>
    </lineage>
</organism>
<feature type="compositionally biased region" description="Polar residues" evidence="1">
    <location>
        <begin position="98"/>
        <end position="107"/>
    </location>
</feature>
<dbReference type="GeneID" id="94826353"/>
<sequence>MSLRYGKFFVTREHKIPSLNEIGADFYDKRQSNNQHFNFNRSNYYQANFNTIYTNQDVPTNNKHDAEWNTTKYNENKQQKKSINNNVQKESHNDQKTTTKNSKQSNLKIDYDNFEPSENQQNANYDYQPPDSFFANKLAKQPNEEISQYLNHHHRKGENMNIPSDILTHRIDYQYTSPTKDTFDVYLMKHHKTKRDKRQSSDKTQHETDNTDLNASKEQIRRKPESISYSSNDDEYNFDKHNENDGTKTFQKSQMSNNLKFNHQFENQTPTSNYSSKSDRSNTTELVDFSNKTNSLSAKSTKNIESSKNSNDFNTPESSYLHNSKNIKYNHYQNQKQLPFEVSNDPSGNQFLNSRSRITSDKAESKKHDIDLLSQEETNSYISSIYQDSPKYQNISRHNIEHASSKVVPHNPKSSIGTSPFNKFTDSKHQSIKEIQKENLYSSNSENIDYLSTSQVIKPPPNDPLQHYTRKNHIKHTNNKIANHDKDSNAQRSQVDSESYQSSNEKVNQDDSYYFERLKISHSDPMNQHSSSHSSSSATNIEELNNANRMNSKPNENNKVNNHTKSPQSFERLSNQSQNKSNNSRSTIRTESPKDDKNKINDLYFVEEQAQPNSESEDKFYHDDVILNNDIVLSNGMTPSIDKSIPIDGNDENESYIAPSQIEINGEISPLQKKQQNDFSFVENYNIIDSQCFSYVEEEEDDELDKLLAANNSRSYEKDAEQQNLTDQAIITPKFTLNGDTSETHDKNVSIHNEPSDSNNHSRNILNESPHESSSTPVRKRIEKSWHSNEIEGTQTFEETLKKKSYKNENNSNNLQEFKSSSCSQKQLLLNNLSSDSLNSSEVRLLMQDYDDDGSNNNLSIKSLKDSELLTAHLPILDIEEETENEIFNFNDDIHAEKEESITPRKTRILRIYDSSSEEDFTSFHQQDQTIPNSSVIIQLGEEEDEGEFLLKSVDDFESSSDDEQTNKENQNVNKENNEEYLNKLENHEQLKKIYESIKFEHPRILFNINDFIRIGDDLLYNELANILE</sequence>
<dbReference type="Proteomes" id="UP000179807">
    <property type="component" value="Unassembled WGS sequence"/>
</dbReference>
<feature type="compositionally biased region" description="Polar residues" evidence="1">
    <location>
        <begin position="344"/>
        <end position="357"/>
    </location>
</feature>
<feature type="compositionally biased region" description="Polar residues" evidence="1">
    <location>
        <begin position="283"/>
        <end position="319"/>
    </location>
</feature>
<feature type="region of interest" description="Disordered" evidence="1">
    <location>
        <begin position="265"/>
        <end position="319"/>
    </location>
</feature>
<feature type="compositionally biased region" description="Low complexity" evidence="1">
    <location>
        <begin position="574"/>
        <end position="584"/>
    </location>
</feature>
<feature type="region of interest" description="Disordered" evidence="1">
    <location>
        <begin position="403"/>
        <end position="429"/>
    </location>
</feature>
<keyword evidence="3" id="KW-1185">Reference proteome</keyword>
<feature type="region of interest" description="Disordered" evidence="1">
    <location>
        <begin position="715"/>
        <end position="794"/>
    </location>
</feature>
<feature type="compositionally biased region" description="Polar residues" evidence="1">
    <location>
        <begin position="412"/>
        <end position="424"/>
    </location>
</feature>